<comment type="caution">
    <text evidence="5">The sequence shown here is derived from an EMBL/GenBank/DDBJ whole genome shotgun (WGS) entry which is preliminary data.</text>
</comment>
<dbReference type="CDD" id="cd19946">
    <property type="entry name" value="GlpA-like_Fer2_BFD-like"/>
    <property type="match status" value="1"/>
</dbReference>
<dbReference type="PRINTS" id="PR00469">
    <property type="entry name" value="PNDRDTASEII"/>
</dbReference>
<dbReference type="EMBL" id="ACQA01000002">
    <property type="protein sequence ID" value="EEQ94223.1"/>
    <property type="molecule type" value="Genomic_DNA"/>
</dbReference>
<proteinExistence type="predicted"/>
<dbReference type="PANTHER" id="PTHR42949">
    <property type="entry name" value="ANAEROBIC GLYCEROL-3-PHOSPHATE DEHYDROGENASE SUBUNIT B"/>
    <property type="match status" value="1"/>
</dbReference>
<dbReference type="GO" id="GO:0016491">
    <property type="term" value="F:oxidoreductase activity"/>
    <property type="evidence" value="ECO:0007669"/>
    <property type="project" value="UniProtKB-KW"/>
</dbReference>
<dbReference type="Gene3D" id="1.10.10.1100">
    <property type="entry name" value="BFD-like [2Fe-2S]-binding domain"/>
    <property type="match status" value="1"/>
</dbReference>
<dbReference type="Proteomes" id="UP000004386">
    <property type="component" value="Unassembled WGS sequence"/>
</dbReference>
<reference evidence="5 6" key="1">
    <citation type="submission" date="2009-05" db="EMBL/GenBank/DDBJ databases">
        <authorList>
            <person name="Setubal J.C."/>
            <person name="Boyle S."/>
            <person name="Crasta O.R."/>
            <person name="Gillespie J.J."/>
            <person name="Kenyon R.W."/>
            <person name="Lu J."/>
            <person name="Mane S."/>
            <person name="Nagrani S."/>
            <person name="Shallom J.M."/>
            <person name="Shallom S."/>
            <person name="Shukla M."/>
            <person name="Snyder E.E."/>
            <person name="Sobral B.W."/>
            <person name="Wattam A.R."/>
            <person name="Will R."/>
            <person name="Williams K."/>
            <person name="Yoo H."/>
            <person name="Munk C."/>
            <person name="Tapia R."/>
            <person name="Green L."/>
            <person name="Rogers Y."/>
            <person name="Detter J.C."/>
            <person name="Bruce D."/>
            <person name="Brettin T.S."/>
            <person name="Tsolis R."/>
        </authorList>
    </citation>
    <scope>NUCLEOTIDE SEQUENCE [LARGE SCALE GENOMIC DNA]</scope>
    <source>
        <strain evidence="5 6">LMG 3301</strain>
    </source>
</reference>
<evidence type="ECO:0000259" key="4">
    <source>
        <dbReference type="Pfam" id="PF07992"/>
    </source>
</evidence>
<feature type="region of interest" description="Disordered" evidence="2">
    <location>
        <begin position="1"/>
        <end position="25"/>
    </location>
</feature>
<name>C4WPB4_9HYPH</name>
<dbReference type="SUPFAM" id="SSF51905">
    <property type="entry name" value="FAD/NAD(P)-binding domain"/>
    <property type="match status" value="1"/>
</dbReference>
<dbReference type="InterPro" id="IPR023753">
    <property type="entry name" value="FAD/NAD-binding_dom"/>
</dbReference>
<sequence>MSGLPRHDGRRLQASRLHHPSGRRHGLCHGACEMSAVLDPVIVGAGPAGVRAAETLVRAGLRPIVLDEGFRSGGQIYRRPPLDDGRSYRSRYGSEAHKAEALHKSFDALRDAIDYRPETLVWNISRGETDRLDLLTDGVHGQLPYSHLILATGATDRVLPFKGWTRPGVYTLGASQTALKAQGCTVGERVAFMGSGPLLYLVAWQYHHAGAKVVAVLDTAPLASKFHLAHLAFYAPRIVALGAYYGLRLKLGGVPIHYNVRPDEVLGEGHVDGIRFRSAGRVREVECDALAYGFALRPETQLADLAGCDFRFEERDRAWLPAADRLGRTSRIGVYVAGDGAGIAGADAAEIRGQLAAIALLRDRGLPFDEGAERALLAKLDHIYRERLIVEKAFPFPRDWFDTIAGDVTLCRCEEIALRDAQAAIRQGDVREINRLKALTRVGMGRCQGRMCTAAAAELLASVQDKTPAEAGRIRAQAPVKPIPLGFGARAGEGASS</sequence>
<evidence type="ECO:0000259" key="3">
    <source>
        <dbReference type="Pfam" id="PF04324"/>
    </source>
</evidence>
<feature type="domain" description="BFD-like [2Fe-2S]-binding" evidence="3">
    <location>
        <begin position="410"/>
        <end position="461"/>
    </location>
</feature>
<feature type="compositionally biased region" description="Basic residues" evidence="2">
    <location>
        <begin position="16"/>
        <end position="25"/>
    </location>
</feature>
<dbReference type="AlphaFoldDB" id="C4WPB4"/>
<accession>C4WPB4</accession>
<evidence type="ECO:0000256" key="2">
    <source>
        <dbReference type="SAM" id="MobiDB-lite"/>
    </source>
</evidence>
<dbReference type="InterPro" id="IPR051691">
    <property type="entry name" value="Metab_Enz_Cyan_OpOx_G3PDH"/>
</dbReference>
<dbReference type="HOGENOM" id="CLU_030705_1_0_5"/>
<dbReference type="Pfam" id="PF07992">
    <property type="entry name" value="Pyr_redox_2"/>
    <property type="match status" value="1"/>
</dbReference>
<evidence type="ECO:0000313" key="5">
    <source>
        <dbReference type="EMBL" id="EEQ94223.1"/>
    </source>
</evidence>
<organism evidence="5 6">
    <name type="scientific">Brucella intermedia LMG 3301</name>
    <dbReference type="NCBI Taxonomy" id="641118"/>
    <lineage>
        <taxon>Bacteria</taxon>
        <taxon>Pseudomonadati</taxon>
        <taxon>Pseudomonadota</taxon>
        <taxon>Alphaproteobacteria</taxon>
        <taxon>Hyphomicrobiales</taxon>
        <taxon>Brucellaceae</taxon>
        <taxon>Brucella/Ochrobactrum group</taxon>
        <taxon>Brucella</taxon>
    </lineage>
</organism>
<dbReference type="InterPro" id="IPR041854">
    <property type="entry name" value="BFD-like_2Fe2S-bd_dom_sf"/>
</dbReference>
<dbReference type="Pfam" id="PF04324">
    <property type="entry name" value="Fer2_BFD"/>
    <property type="match status" value="1"/>
</dbReference>
<dbReference type="PIRSF" id="PIRSF037495">
    <property type="entry name" value="Opine_OX_OoxA/HcnB"/>
    <property type="match status" value="1"/>
</dbReference>
<evidence type="ECO:0000313" key="6">
    <source>
        <dbReference type="Proteomes" id="UP000004386"/>
    </source>
</evidence>
<protein>
    <submittedName>
        <fullName evidence="5">Opine oxidase subunit A</fullName>
    </submittedName>
</protein>
<dbReference type="InterPro" id="IPR017224">
    <property type="entry name" value="Opine_Oxase_asu/HCN_bsu"/>
</dbReference>
<feature type="domain" description="FAD/NAD(P)-binding" evidence="4">
    <location>
        <begin position="41"/>
        <end position="349"/>
    </location>
</feature>
<dbReference type="PANTHER" id="PTHR42949:SF3">
    <property type="entry name" value="ANAEROBIC GLYCEROL-3-PHOSPHATE DEHYDROGENASE SUBUNIT B"/>
    <property type="match status" value="1"/>
</dbReference>
<gene>
    <name evidence="5" type="ORF">OINT_2001444</name>
</gene>
<dbReference type="PRINTS" id="PR00368">
    <property type="entry name" value="FADPNR"/>
</dbReference>
<dbReference type="InterPro" id="IPR007419">
    <property type="entry name" value="BFD-like_2Fe2S-bd_dom"/>
</dbReference>
<dbReference type="InterPro" id="IPR036188">
    <property type="entry name" value="FAD/NAD-bd_sf"/>
</dbReference>
<dbReference type="Gene3D" id="3.50.50.60">
    <property type="entry name" value="FAD/NAD(P)-binding domain"/>
    <property type="match status" value="2"/>
</dbReference>
<evidence type="ECO:0000256" key="1">
    <source>
        <dbReference type="ARBA" id="ARBA00023002"/>
    </source>
</evidence>
<feature type="compositionally biased region" description="Basic and acidic residues" evidence="2">
    <location>
        <begin position="1"/>
        <end position="11"/>
    </location>
</feature>
<keyword evidence="1" id="KW-0560">Oxidoreductase</keyword>